<evidence type="ECO:0008006" key="4">
    <source>
        <dbReference type="Google" id="ProtNLM"/>
    </source>
</evidence>
<dbReference type="EMBL" id="AVPF01000069">
    <property type="protein sequence ID" value="KGX84047.1"/>
    <property type="molecule type" value="Genomic_DNA"/>
</dbReference>
<evidence type="ECO:0000313" key="2">
    <source>
        <dbReference type="EMBL" id="KGX84047.1"/>
    </source>
</evidence>
<sequence>MSDENMKDSIIDAAFTKKNEEENVEQPEKPEVSEENKAKLGDVVTFQRDGKDLKGEVTSDKLENSVVVDMTIMEDFKEKDLDFEKTVVRHGKYTIQERAEESE</sequence>
<name>A0A0A5HKB3_9BACI</name>
<comment type="caution">
    <text evidence="2">The sequence shown here is derived from an EMBL/GenBank/DDBJ whole genome shotgun (WGS) entry which is preliminary data.</text>
</comment>
<reference evidence="2 3" key="1">
    <citation type="submission" date="2013-08" db="EMBL/GenBank/DDBJ databases">
        <authorList>
            <person name="Huang J."/>
            <person name="Wang G."/>
        </authorList>
    </citation>
    <scope>NUCLEOTIDE SEQUENCE [LARGE SCALE GENOMIC DNA]</scope>
    <source>
        <strain evidence="2 3">BH030004</strain>
    </source>
</reference>
<dbReference type="Proteomes" id="UP000030403">
    <property type="component" value="Unassembled WGS sequence"/>
</dbReference>
<dbReference type="AlphaFoldDB" id="A0A0A5HKB3"/>
<accession>A0A0A5HKB3</accession>
<proteinExistence type="predicted"/>
<keyword evidence="3" id="KW-1185">Reference proteome</keyword>
<dbReference type="eggNOG" id="COG4873">
    <property type="taxonomic scope" value="Bacteria"/>
</dbReference>
<protein>
    <recommendedName>
        <fullName evidence="4">DUF2187 domain-containing protein</fullName>
    </recommendedName>
</protein>
<dbReference type="InterPro" id="IPR018690">
    <property type="entry name" value="DUF2187"/>
</dbReference>
<organism evidence="2 3">
    <name type="scientific">Pontibacillus marinus BH030004 = DSM 16465</name>
    <dbReference type="NCBI Taxonomy" id="1385511"/>
    <lineage>
        <taxon>Bacteria</taxon>
        <taxon>Bacillati</taxon>
        <taxon>Bacillota</taxon>
        <taxon>Bacilli</taxon>
        <taxon>Bacillales</taxon>
        <taxon>Bacillaceae</taxon>
        <taxon>Pontibacillus</taxon>
    </lineage>
</organism>
<gene>
    <name evidence="2" type="ORF">N783_19430</name>
</gene>
<evidence type="ECO:0000313" key="3">
    <source>
        <dbReference type="Proteomes" id="UP000030403"/>
    </source>
</evidence>
<evidence type="ECO:0000256" key="1">
    <source>
        <dbReference type="SAM" id="MobiDB-lite"/>
    </source>
</evidence>
<dbReference type="Pfam" id="PF09953">
    <property type="entry name" value="DUF2187"/>
    <property type="match status" value="1"/>
</dbReference>
<feature type="region of interest" description="Disordered" evidence="1">
    <location>
        <begin position="1"/>
        <end position="39"/>
    </location>
</feature>